<dbReference type="EMBL" id="MBFS01000280">
    <property type="protein sequence ID" value="PVV03080.1"/>
    <property type="molecule type" value="Genomic_DNA"/>
</dbReference>
<proteinExistence type="inferred from homology"/>
<accession>A0A2T9ZET9</accession>
<dbReference type="GO" id="GO:0004610">
    <property type="term" value="F:phosphoacetylglucosamine mutase activity"/>
    <property type="evidence" value="ECO:0007669"/>
    <property type="project" value="UniProtKB-UniRule"/>
</dbReference>
<evidence type="ECO:0000256" key="5">
    <source>
        <dbReference type="ARBA" id="ARBA00022553"/>
    </source>
</evidence>
<dbReference type="SUPFAM" id="SSF55957">
    <property type="entry name" value="Phosphoglucomutase, C-terminal domain"/>
    <property type="match status" value="1"/>
</dbReference>
<sequence>MSVFDIIVEQSSQYPKPDINFSYGTAGFRELGTLLVSTVFRMGLVAALRSKKRHGEAIGVVITASHNKEEDNGIKLVDPNGDMLHPSWENYCTLLANAETDQDLISALQSIISAEKIDLNSPSQVLYACDTRPTSPLLVSVLVNGISLLCDNHKDYGVITTPQLHYIVLCVNTQKSVPYGVPTIDGYCEKLGNAYKKIIDSARISPDSLPVLHVDCANGVGAIQMKNLSEYIGSDHIKVQLHNTDTKSLNKLNVDCGADYVKTNQKQPPSMDLVYGEWCCSFDGDADRLLYYCVDSNKSFRLLDGDKISSLVALHFRDLLSSAGISQLNLGVVQTAYANGSSTRYIKNTLKVPVSITNTGVKHLHHAALGYDIGIYFEANGHGSILFSKKAVETIKNTEPQSPAQKLALEKLLSFHDVINEAIGDAMSGLLLVQAILLSRKWNLEYWDQMYNDMPNKLLKVKVANRHIFETTNAEQTLVSPAGLQNVIENLVCNYPNGRSFVRPSGTEDAVRVYAEASYPNDTNELAYKVARAVYELGGGIGPSP</sequence>
<comment type="function">
    <text evidence="12">Catalyzes the conversion of GlcNAc-6-P into GlcNAc-1-P during the synthesis of uridine diphosphate/UDP-GlcNAc, which is a biosynthetic precursor of chitin and also supplies the amino sugars for N-linked oligosaccharides of glycoproteins.</text>
</comment>
<evidence type="ECO:0000259" key="17">
    <source>
        <dbReference type="Pfam" id="PF02878"/>
    </source>
</evidence>
<dbReference type="FunFam" id="3.40.120.10:FF:000023">
    <property type="entry name" value="Phosphoacetylglucosamine mutase"/>
    <property type="match status" value="1"/>
</dbReference>
<evidence type="ECO:0000259" key="18">
    <source>
        <dbReference type="Pfam" id="PF21404"/>
    </source>
</evidence>
<dbReference type="Pfam" id="PF00408">
    <property type="entry name" value="PGM_PMM_IV"/>
    <property type="match status" value="1"/>
</dbReference>
<feature type="binding site" evidence="14">
    <location>
        <position position="512"/>
    </location>
    <ligand>
        <name>substrate</name>
    </ligand>
</feature>
<feature type="binding site" description="via phosphate group" evidence="15">
    <location>
        <position position="65"/>
    </location>
    <ligand>
        <name>Mg(2+)</name>
        <dbReference type="ChEBI" id="CHEBI:18420"/>
    </ligand>
</feature>
<feature type="binding site" evidence="15">
    <location>
        <position position="285"/>
    </location>
    <ligand>
        <name>Mg(2+)</name>
        <dbReference type="ChEBI" id="CHEBI:18420"/>
    </ligand>
</feature>
<keyword evidence="6 12" id="KW-0479">Metal-binding</keyword>
<comment type="cofactor">
    <cofactor evidence="12 15">
        <name>Mg(2+)</name>
        <dbReference type="ChEBI" id="CHEBI:18420"/>
    </cofactor>
    <text evidence="12 15">Binds 1 Mg(2+) ion per subunit.</text>
</comment>
<dbReference type="Gene3D" id="3.40.120.10">
    <property type="entry name" value="Alpha-D-Glucose-1,6-Bisphosphate, subunit A, domain 3"/>
    <property type="match status" value="2"/>
</dbReference>
<comment type="pathway">
    <text evidence="2 12">Nucleotide-sugar biosynthesis; UDP-N-acetyl-alpha-D-glucosamine biosynthesis; N-acetyl-alpha-D-glucosamine 1-phosphate from alpha-D-glucosamine 6-phosphate (route I): step 2/2.</text>
</comment>
<dbReference type="SUPFAM" id="SSF53738">
    <property type="entry name" value="Phosphoglucomutase, first 3 domains"/>
    <property type="match status" value="3"/>
</dbReference>
<evidence type="ECO:0000256" key="6">
    <source>
        <dbReference type="ARBA" id="ARBA00022723"/>
    </source>
</evidence>
<evidence type="ECO:0000256" key="11">
    <source>
        <dbReference type="ARBA" id="ARBA00032065"/>
    </source>
</evidence>
<dbReference type="STRING" id="133381.A0A2T9ZET9"/>
<dbReference type="AlphaFoldDB" id="A0A2T9ZET9"/>
<keyword evidence="8 12" id="KW-0413">Isomerase</keyword>
<reference evidence="20 21" key="1">
    <citation type="journal article" date="2018" name="MBio">
        <title>Comparative Genomics Reveals the Core Gene Toolbox for the Fungus-Insect Symbiosis.</title>
        <authorList>
            <person name="Wang Y."/>
            <person name="Stata M."/>
            <person name="Wang W."/>
            <person name="Stajich J.E."/>
            <person name="White M.M."/>
            <person name="Moncalvo J.M."/>
        </authorList>
    </citation>
    <scope>NUCLEOTIDE SEQUENCE [LARGE SCALE GENOMIC DNA]</scope>
    <source>
        <strain evidence="20 21">SC-DP-2</strain>
    </source>
</reference>
<dbReference type="FunFam" id="3.30.310.50:FF:000003">
    <property type="entry name" value="Phosphoacetylglucosamine mutase"/>
    <property type="match status" value="1"/>
</dbReference>
<evidence type="ECO:0000313" key="21">
    <source>
        <dbReference type="Proteomes" id="UP000245609"/>
    </source>
</evidence>
<dbReference type="GO" id="GO:0006048">
    <property type="term" value="P:UDP-N-acetylglucosamine biosynthetic process"/>
    <property type="evidence" value="ECO:0007669"/>
    <property type="project" value="UniProtKB-UniRule"/>
</dbReference>
<comment type="caution">
    <text evidence="20">The sequence shown here is derived from an EMBL/GenBank/DDBJ whole genome shotgun (WGS) entry which is preliminary data.</text>
</comment>
<dbReference type="Pfam" id="PF21405">
    <property type="entry name" value="AMG1_II"/>
    <property type="match status" value="1"/>
</dbReference>
<dbReference type="Pfam" id="PF02878">
    <property type="entry name" value="PGM_PMM_I"/>
    <property type="match status" value="1"/>
</dbReference>
<feature type="domain" description="Alpha-D-phosphohexomutase C-terminal" evidence="16">
    <location>
        <begin position="459"/>
        <end position="531"/>
    </location>
</feature>
<evidence type="ECO:0000256" key="8">
    <source>
        <dbReference type="ARBA" id="ARBA00023235"/>
    </source>
</evidence>
<dbReference type="Proteomes" id="UP000245609">
    <property type="component" value="Unassembled WGS sequence"/>
</dbReference>
<evidence type="ECO:0000256" key="10">
    <source>
        <dbReference type="ARBA" id="ARBA00031926"/>
    </source>
</evidence>
<dbReference type="UniPathway" id="UPA00113">
    <property type="reaction ID" value="UER00530"/>
</dbReference>
<evidence type="ECO:0000259" key="19">
    <source>
        <dbReference type="Pfam" id="PF21405"/>
    </source>
</evidence>
<dbReference type="PANTHER" id="PTHR45955:SF1">
    <property type="entry name" value="PHOSPHOACETYLGLUCOSAMINE MUTASE"/>
    <property type="match status" value="1"/>
</dbReference>
<feature type="domain" description="Alpha-D-phosphohexomutase alpha/beta/alpha" evidence="17">
    <location>
        <begin position="55"/>
        <end position="90"/>
    </location>
</feature>
<dbReference type="InterPro" id="IPR016055">
    <property type="entry name" value="A-D-PHexomutase_a/b/a-I/II/III"/>
</dbReference>
<evidence type="ECO:0000256" key="7">
    <source>
        <dbReference type="ARBA" id="ARBA00022842"/>
    </source>
</evidence>
<dbReference type="InterPro" id="IPR005844">
    <property type="entry name" value="A-D-PHexomutase_a/b/a-I"/>
</dbReference>
<evidence type="ECO:0000256" key="1">
    <source>
        <dbReference type="ARBA" id="ARBA00000558"/>
    </source>
</evidence>
<dbReference type="InterPro" id="IPR049023">
    <property type="entry name" value="AMG1_II"/>
</dbReference>
<keyword evidence="9" id="KW-0119">Carbohydrate metabolism</keyword>
<dbReference type="OrthoDB" id="1928at2759"/>
<dbReference type="PANTHER" id="PTHR45955">
    <property type="entry name" value="PHOSPHOACETYLGLUCOSAMINE MUTASE"/>
    <property type="match status" value="1"/>
</dbReference>
<evidence type="ECO:0000256" key="3">
    <source>
        <dbReference type="ARBA" id="ARBA00010231"/>
    </source>
</evidence>
<dbReference type="CDD" id="cd03086">
    <property type="entry name" value="PGM3"/>
    <property type="match status" value="1"/>
</dbReference>
<gene>
    <name evidence="20" type="ORF">BB560_002445</name>
</gene>
<feature type="active site" description="Phosphoserine intermediate" evidence="13">
    <location>
        <position position="65"/>
    </location>
</feature>
<dbReference type="InterPro" id="IPR005843">
    <property type="entry name" value="A-D-PHexomutase_C"/>
</dbReference>
<name>A0A2T9ZET9_9FUNG</name>
<comment type="catalytic activity">
    <reaction evidence="1 12">
        <text>N-acetyl-alpha-D-glucosamine 1-phosphate = N-acetyl-D-glucosamine 6-phosphate</text>
        <dbReference type="Rhea" id="RHEA:23804"/>
        <dbReference type="ChEBI" id="CHEBI:57513"/>
        <dbReference type="ChEBI" id="CHEBI:57776"/>
        <dbReference type="EC" id="5.4.2.3"/>
    </reaction>
</comment>
<evidence type="ECO:0000259" key="16">
    <source>
        <dbReference type="Pfam" id="PF00408"/>
    </source>
</evidence>
<evidence type="ECO:0000256" key="9">
    <source>
        <dbReference type="ARBA" id="ARBA00023277"/>
    </source>
</evidence>
<evidence type="ECO:0000256" key="12">
    <source>
        <dbReference type="PIRNR" id="PIRNR016408"/>
    </source>
</evidence>
<evidence type="ECO:0000313" key="20">
    <source>
        <dbReference type="EMBL" id="PVV03080.1"/>
    </source>
</evidence>
<feature type="domain" description="Phosphoacetylglucosamine mutase AMG1" evidence="18">
    <location>
        <begin position="304"/>
        <end position="442"/>
    </location>
</feature>
<dbReference type="EC" id="5.4.2.3" evidence="4 12"/>
<dbReference type="Pfam" id="PF21404">
    <property type="entry name" value="AMG1_III"/>
    <property type="match status" value="1"/>
</dbReference>
<dbReference type="InterPro" id="IPR036900">
    <property type="entry name" value="A-D-PHexomutase_C_sf"/>
</dbReference>
<dbReference type="InterPro" id="IPR049022">
    <property type="entry name" value="AMG1_III"/>
</dbReference>
<dbReference type="PIRSF" id="PIRSF016408">
    <property type="entry name" value="PAGM"/>
    <property type="match status" value="1"/>
</dbReference>
<feature type="domain" description="Phosphoacetylglucosamine mutase AMG1" evidence="19">
    <location>
        <begin position="208"/>
        <end position="289"/>
    </location>
</feature>
<protein>
    <recommendedName>
        <fullName evidence="4 12">Phosphoacetylglucosamine mutase</fullName>
        <shortName evidence="12">PAGM</shortName>
        <ecNumber evidence="4 12">5.4.2.3</ecNumber>
    </recommendedName>
    <alternativeName>
        <fullName evidence="11 12">Acetylglucosamine phosphomutase</fullName>
    </alternativeName>
    <alternativeName>
        <fullName evidence="10 12">N-acetylglucosamine-phosphate mutase</fullName>
    </alternativeName>
</protein>
<keyword evidence="5" id="KW-0597">Phosphoprotein</keyword>
<dbReference type="InterPro" id="IPR016657">
    <property type="entry name" value="PAGM"/>
</dbReference>
<dbReference type="FunFam" id="3.40.120.10:FF:000038">
    <property type="entry name" value="Phosphoacetylglucosamine mutase"/>
    <property type="match status" value="1"/>
</dbReference>
<evidence type="ECO:0000256" key="2">
    <source>
        <dbReference type="ARBA" id="ARBA00004865"/>
    </source>
</evidence>
<feature type="binding site" evidence="15">
    <location>
        <position position="287"/>
    </location>
    <ligand>
        <name>Mg(2+)</name>
        <dbReference type="ChEBI" id="CHEBI:18420"/>
    </ligand>
</feature>
<keyword evidence="21" id="KW-1185">Reference proteome</keyword>
<evidence type="ECO:0000256" key="4">
    <source>
        <dbReference type="ARBA" id="ARBA00012731"/>
    </source>
</evidence>
<feature type="binding site" evidence="14">
    <location>
        <begin position="503"/>
        <end position="507"/>
    </location>
    <ligand>
        <name>substrate</name>
    </ligand>
</feature>
<dbReference type="GO" id="GO:0046872">
    <property type="term" value="F:metal ion binding"/>
    <property type="evidence" value="ECO:0007669"/>
    <property type="project" value="UniProtKB-KW"/>
</dbReference>
<dbReference type="Gene3D" id="3.30.310.50">
    <property type="entry name" value="Alpha-D-phosphohexomutase, C-terminal domain"/>
    <property type="match status" value="1"/>
</dbReference>
<evidence type="ECO:0000256" key="15">
    <source>
        <dbReference type="PIRSR" id="PIRSR016408-3"/>
    </source>
</evidence>
<keyword evidence="7 12" id="KW-0460">Magnesium</keyword>
<organism evidence="20 21">
    <name type="scientific">Smittium megazygosporum</name>
    <dbReference type="NCBI Taxonomy" id="133381"/>
    <lineage>
        <taxon>Eukaryota</taxon>
        <taxon>Fungi</taxon>
        <taxon>Fungi incertae sedis</taxon>
        <taxon>Zoopagomycota</taxon>
        <taxon>Kickxellomycotina</taxon>
        <taxon>Harpellomycetes</taxon>
        <taxon>Harpellales</taxon>
        <taxon>Legeriomycetaceae</taxon>
        <taxon>Smittium</taxon>
    </lineage>
</organism>
<feature type="binding site" evidence="14">
    <location>
        <begin position="378"/>
        <end position="380"/>
    </location>
    <ligand>
        <name>substrate</name>
    </ligand>
</feature>
<comment type="similarity">
    <text evidence="3 12">Belongs to the phosphohexose mutase family.</text>
</comment>
<dbReference type="GO" id="GO:0005975">
    <property type="term" value="P:carbohydrate metabolic process"/>
    <property type="evidence" value="ECO:0007669"/>
    <property type="project" value="InterPro"/>
</dbReference>
<feature type="binding site" evidence="15">
    <location>
        <position position="283"/>
    </location>
    <ligand>
        <name>Mg(2+)</name>
        <dbReference type="ChEBI" id="CHEBI:18420"/>
    </ligand>
</feature>
<evidence type="ECO:0000256" key="13">
    <source>
        <dbReference type="PIRSR" id="PIRSR016408-1"/>
    </source>
</evidence>
<evidence type="ECO:0000256" key="14">
    <source>
        <dbReference type="PIRSR" id="PIRSR016408-2"/>
    </source>
</evidence>